<dbReference type="GO" id="GO:0046872">
    <property type="term" value="F:metal ion binding"/>
    <property type="evidence" value="ECO:0007669"/>
    <property type="project" value="UniProtKB-KW"/>
</dbReference>
<gene>
    <name evidence="2" type="ORF">BECKH772A_GA0070896_1000931</name>
    <name evidence="3" type="ORF">BECKH772C_GA0070978_1000831</name>
</gene>
<feature type="binding site" evidence="1">
    <location>
        <position position="213"/>
    </location>
    <ligand>
        <name>Mg(2+)</name>
        <dbReference type="ChEBI" id="CHEBI:18420"/>
        <label>1</label>
    </ligand>
</feature>
<dbReference type="Pfam" id="PF03747">
    <property type="entry name" value="ADP_ribosyl_GH"/>
    <property type="match status" value="1"/>
</dbReference>
<dbReference type="PANTHER" id="PTHR16222">
    <property type="entry name" value="ADP-RIBOSYLGLYCOHYDROLASE"/>
    <property type="match status" value="1"/>
</dbReference>
<dbReference type="InterPro" id="IPR036705">
    <property type="entry name" value="Ribosyl_crysJ1_sf"/>
</dbReference>
<proteinExistence type="predicted"/>
<evidence type="ECO:0000256" key="1">
    <source>
        <dbReference type="PIRSR" id="PIRSR605502-1"/>
    </source>
</evidence>
<organism evidence="2">
    <name type="scientific">Candidatus Kentrum eta</name>
    <dbReference type="NCBI Taxonomy" id="2126337"/>
    <lineage>
        <taxon>Bacteria</taxon>
        <taxon>Pseudomonadati</taxon>
        <taxon>Pseudomonadota</taxon>
        <taxon>Gammaproteobacteria</taxon>
        <taxon>Candidatus Kentrum</taxon>
    </lineage>
</organism>
<dbReference type="GO" id="GO:0016787">
    <property type="term" value="F:hydrolase activity"/>
    <property type="evidence" value="ECO:0007669"/>
    <property type="project" value="UniProtKB-KW"/>
</dbReference>
<reference evidence="2" key="1">
    <citation type="submission" date="2019-02" db="EMBL/GenBank/DDBJ databases">
        <authorList>
            <person name="Gruber-Vodicka R. H."/>
            <person name="Seah K. B. B."/>
        </authorList>
    </citation>
    <scope>NUCLEOTIDE SEQUENCE</scope>
    <source>
        <strain evidence="3">BECK_SA2B12</strain>
        <strain evidence="2">BECK_SA2B15</strain>
    </source>
</reference>
<feature type="binding site" evidence="1">
    <location>
        <position position="37"/>
    </location>
    <ligand>
        <name>Mg(2+)</name>
        <dbReference type="ChEBI" id="CHEBI:18420"/>
        <label>1</label>
    </ligand>
</feature>
<dbReference type="EMBL" id="CAADFG010000009">
    <property type="protein sequence ID" value="VFJ88561.1"/>
    <property type="molecule type" value="Genomic_DNA"/>
</dbReference>
<protein>
    <submittedName>
        <fullName evidence="2">ADP-ribosylglycohydrolase</fullName>
    </submittedName>
</protein>
<feature type="binding site" evidence="1">
    <location>
        <position position="210"/>
    </location>
    <ligand>
        <name>Mg(2+)</name>
        <dbReference type="ChEBI" id="CHEBI:18420"/>
        <label>1</label>
    </ligand>
</feature>
<dbReference type="EMBL" id="CAADFJ010000008">
    <property type="protein sequence ID" value="VFJ96770.1"/>
    <property type="molecule type" value="Genomic_DNA"/>
</dbReference>
<keyword evidence="1" id="KW-0479">Metal-binding</keyword>
<dbReference type="InterPro" id="IPR005502">
    <property type="entry name" value="Ribosyl_crysJ1"/>
</dbReference>
<name>A0A450U9A1_9GAMM</name>
<evidence type="ECO:0000313" key="3">
    <source>
        <dbReference type="EMBL" id="VFJ96770.1"/>
    </source>
</evidence>
<keyword evidence="2" id="KW-0378">Hydrolase</keyword>
<dbReference type="PANTHER" id="PTHR16222:SF12">
    <property type="entry name" value="ADP-RIBOSYLGLYCOHYDROLASE-RELATED"/>
    <property type="match status" value="1"/>
</dbReference>
<feature type="binding site" evidence="1">
    <location>
        <position position="38"/>
    </location>
    <ligand>
        <name>Mg(2+)</name>
        <dbReference type="ChEBI" id="CHEBI:18420"/>
        <label>1</label>
    </ligand>
</feature>
<evidence type="ECO:0000313" key="2">
    <source>
        <dbReference type="EMBL" id="VFJ88561.1"/>
    </source>
</evidence>
<comment type="cofactor">
    <cofactor evidence="1">
        <name>Mg(2+)</name>
        <dbReference type="ChEBI" id="CHEBI:18420"/>
    </cofactor>
    <text evidence="1">Binds 2 magnesium ions per subunit.</text>
</comment>
<dbReference type="AlphaFoldDB" id="A0A450U9A1"/>
<keyword evidence="1" id="KW-0460">Magnesium</keyword>
<dbReference type="InterPro" id="IPR050792">
    <property type="entry name" value="ADP-ribosylglycohydrolase"/>
</dbReference>
<dbReference type="SUPFAM" id="SSF101478">
    <property type="entry name" value="ADP-ribosylglycohydrolase"/>
    <property type="match status" value="1"/>
</dbReference>
<dbReference type="Gene3D" id="1.10.4080.10">
    <property type="entry name" value="ADP-ribosylation/Crystallin J1"/>
    <property type="match status" value="1"/>
</dbReference>
<accession>A0A450U9A1</accession>
<feature type="binding site" evidence="1">
    <location>
        <position position="212"/>
    </location>
    <ligand>
        <name>Mg(2+)</name>
        <dbReference type="ChEBI" id="CHEBI:18420"/>
        <label>1</label>
    </ligand>
</feature>
<sequence length="261" mass="28549">MLGAIAGDIIGSVYEYEWNNIKTKAFPLFSQESFFTDDSVLTIALADAILHEKDYGEIMHQYYRRYPDAGYGGSFHGWAANPDSGPYNSWGNGSAMRTSPVGYAFHHLNEVLSKAEHYAAFTHNHPEGIAGAQATAATLFLARTGASKAEIKSFIVQRFGYDLSKSLDEIRSAYRFDASCQGTVPQAITAFLESTDYEDAVRGAISLGGDSDTLACITGGIAEAFYGGVPEEIGERAIGILDEELRGVVEAFYWEYIGERR</sequence>
<feature type="binding site" evidence="1">
    <location>
        <position position="36"/>
    </location>
    <ligand>
        <name>Mg(2+)</name>
        <dbReference type="ChEBI" id="CHEBI:18420"/>
        <label>1</label>
    </ligand>
</feature>